<dbReference type="AlphaFoldDB" id="A0AAN6PUW1"/>
<dbReference type="EMBL" id="MU863673">
    <property type="protein sequence ID" value="KAK4097506.1"/>
    <property type="molecule type" value="Genomic_DNA"/>
</dbReference>
<sequence length="147" mass="15557">MHLLAGIRCFISLFTIPPLDSSVPGPSLIRGRFSCLHSSTLTPGGDARCGGVGCCGKNEGCNRQTGQGTGQMMRRGCIALGSWKELMLLLAFLVSCTHHGFCGESGSEEGWGLLLDSCPRRVGCRCRCVLVCGCLFDYAASLTSCVC</sequence>
<evidence type="ECO:0000256" key="1">
    <source>
        <dbReference type="SAM" id="SignalP"/>
    </source>
</evidence>
<evidence type="ECO:0008006" key="4">
    <source>
        <dbReference type="Google" id="ProtNLM"/>
    </source>
</evidence>
<comment type="caution">
    <text evidence="2">The sequence shown here is derived from an EMBL/GenBank/DDBJ whole genome shotgun (WGS) entry which is preliminary data.</text>
</comment>
<organism evidence="2 3">
    <name type="scientific">Parathielavia hyrcaniae</name>
    <dbReference type="NCBI Taxonomy" id="113614"/>
    <lineage>
        <taxon>Eukaryota</taxon>
        <taxon>Fungi</taxon>
        <taxon>Dikarya</taxon>
        <taxon>Ascomycota</taxon>
        <taxon>Pezizomycotina</taxon>
        <taxon>Sordariomycetes</taxon>
        <taxon>Sordariomycetidae</taxon>
        <taxon>Sordariales</taxon>
        <taxon>Chaetomiaceae</taxon>
        <taxon>Parathielavia</taxon>
    </lineage>
</organism>
<reference evidence="2" key="2">
    <citation type="submission" date="2023-05" db="EMBL/GenBank/DDBJ databases">
        <authorList>
            <consortium name="Lawrence Berkeley National Laboratory"/>
            <person name="Steindorff A."/>
            <person name="Hensen N."/>
            <person name="Bonometti L."/>
            <person name="Westerberg I."/>
            <person name="Brannstrom I.O."/>
            <person name="Guillou S."/>
            <person name="Cros-Aarteil S."/>
            <person name="Calhoun S."/>
            <person name="Haridas S."/>
            <person name="Kuo A."/>
            <person name="Mondo S."/>
            <person name="Pangilinan J."/>
            <person name="Riley R."/>
            <person name="Labutti K."/>
            <person name="Andreopoulos B."/>
            <person name="Lipzen A."/>
            <person name="Chen C."/>
            <person name="Yanf M."/>
            <person name="Daum C."/>
            <person name="Ng V."/>
            <person name="Clum A."/>
            <person name="Ohm R."/>
            <person name="Martin F."/>
            <person name="Silar P."/>
            <person name="Natvig D."/>
            <person name="Lalanne C."/>
            <person name="Gautier V."/>
            <person name="Ament-Velasquez S.L."/>
            <person name="Kruys A."/>
            <person name="Hutchinson M.I."/>
            <person name="Powell A.J."/>
            <person name="Barry K."/>
            <person name="Miller A.N."/>
            <person name="Grigoriev I.V."/>
            <person name="Debuchy R."/>
            <person name="Gladieux P."/>
            <person name="Thoren M.H."/>
            <person name="Johannesson H."/>
        </authorList>
    </citation>
    <scope>NUCLEOTIDE SEQUENCE</scope>
    <source>
        <strain evidence="2">CBS 757.83</strain>
    </source>
</reference>
<accession>A0AAN6PUW1</accession>
<feature type="signal peptide" evidence="1">
    <location>
        <begin position="1"/>
        <end position="21"/>
    </location>
</feature>
<gene>
    <name evidence="2" type="ORF">N658DRAFT_287488</name>
</gene>
<dbReference type="Proteomes" id="UP001305647">
    <property type="component" value="Unassembled WGS sequence"/>
</dbReference>
<feature type="chain" id="PRO_5043042081" description="Secreted protein" evidence="1">
    <location>
        <begin position="22"/>
        <end position="147"/>
    </location>
</feature>
<keyword evidence="3" id="KW-1185">Reference proteome</keyword>
<evidence type="ECO:0000313" key="2">
    <source>
        <dbReference type="EMBL" id="KAK4097506.1"/>
    </source>
</evidence>
<reference evidence="2" key="1">
    <citation type="journal article" date="2023" name="Mol. Phylogenet. Evol.">
        <title>Genome-scale phylogeny and comparative genomics of the fungal order Sordariales.</title>
        <authorList>
            <person name="Hensen N."/>
            <person name="Bonometti L."/>
            <person name="Westerberg I."/>
            <person name="Brannstrom I.O."/>
            <person name="Guillou S."/>
            <person name="Cros-Aarteil S."/>
            <person name="Calhoun S."/>
            <person name="Haridas S."/>
            <person name="Kuo A."/>
            <person name="Mondo S."/>
            <person name="Pangilinan J."/>
            <person name="Riley R."/>
            <person name="LaButti K."/>
            <person name="Andreopoulos B."/>
            <person name="Lipzen A."/>
            <person name="Chen C."/>
            <person name="Yan M."/>
            <person name="Daum C."/>
            <person name="Ng V."/>
            <person name="Clum A."/>
            <person name="Steindorff A."/>
            <person name="Ohm R.A."/>
            <person name="Martin F."/>
            <person name="Silar P."/>
            <person name="Natvig D.O."/>
            <person name="Lalanne C."/>
            <person name="Gautier V."/>
            <person name="Ament-Velasquez S.L."/>
            <person name="Kruys A."/>
            <person name="Hutchinson M.I."/>
            <person name="Powell A.J."/>
            <person name="Barry K."/>
            <person name="Miller A.N."/>
            <person name="Grigoriev I.V."/>
            <person name="Debuchy R."/>
            <person name="Gladieux P."/>
            <person name="Hiltunen Thoren M."/>
            <person name="Johannesson H."/>
        </authorList>
    </citation>
    <scope>NUCLEOTIDE SEQUENCE</scope>
    <source>
        <strain evidence="2">CBS 757.83</strain>
    </source>
</reference>
<evidence type="ECO:0000313" key="3">
    <source>
        <dbReference type="Proteomes" id="UP001305647"/>
    </source>
</evidence>
<protein>
    <recommendedName>
        <fullName evidence="4">Secreted protein</fullName>
    </recommendedName>
</protein>
<keyword evidence="1" id="KW-0732">Signal</keyword>
<name>A0AAN6PUW1_9PEZI</name>
<proteinExistence type="predicted"/>